<evidence type="ECO:0000256" key="4">
    <source>
        <dbReference type="ARBA" id="ARBA00023172"/>
    </source>
</evidence>
<evidence type="ECO:0000259" key="6">
    <source>
        <dbReference type="PROSITE" id="PS51898"/>
    </source>
</evidence>
<dbReference type="PANTHER" id="PTHR30349">
    <property type="entry name" value="PHAGE INTEGRASE-RELATED"/>
    <property type="match status" value="1"/>
</dbReference>
<gene>
    <name evidence="8" type="ORF">NS226_15300</name>
</gene>
<keyword evidence="2" id="KW-0229">DNA integration</keyword>
<proteinExistence type="inferred from homology"/>
<evidence type="ECO:0000313" key="9">
    <source>
        <dbReference type="Proteomes" id="UP000078272"/>
    </source>
</evidence>
<dbReference type="SUPFAM" id="SSF56349">
    <property type="entry name" value="DNA breaking-rejoining enzymes"/>
    <property type="match status" value="1"/>
</dbReference>
<evidence type="ECO:0008006" key="10">
    <source>
        <dbReference type="Google" id="ProtNLM"/>
    </source>
</evidence>
<reference evidence="8 9" key="1">
    <citation type="journal article" date="2016" name="Front. Microbiol.">
        <title>Genomic Resource of Rice Seed Associated Bacteria.</title>
        <authorList>
            <person name="Midha S."/>
            <person name="Bansal K."/>
            <person name="Sharma S."/>
            <person name="Kumar N."/>
            <person name="Patil P.P."/>
            <person name="Chaudhry V."/>
            <person name="Patil P.B."/>
        </authorList>
    </citation>
    <scope>NUCLEOTIDE SEQUENCE [LARGE SCALE GENOMIC DNA]</scope>
    <source>
        <strain evidence="8 9">NS226</strain>
    </source>
</reference>
<dbReference type="AlphaFoldDB" id="A0A175R5L5"/>
<dbReference type="CDD" id="cd01189">
    <property type="entry name" value="INT_ICEBs1_C_like"/>
    <property type="match status" value="1"/>
</dbReference>
<name>A0A175R5L5_9HYPH</name>
<sequence length="417" mass="47102">MASVSKREWDHNGETKTAWVVRYTDNDGKRRLKTFDKKKDADKYRTQVEVEVGNGLHKAPSQTVTFGFAADEYMKDCERRWRIKDRMAGNTLRHYAASMRANVRPAFASMLLTDLTAAKIQAFINEDSERLAWRTVNIHLILIRNVIQFALDRDWLAVSPLAARKVRLPKADDGRRSIPTKDEIRSILEVIAGGRQRGEQRNSYRVRVASVLIAIFAGLRRGEICGLQWENVDLENGYLHVRHSLSIYDGLKTPKTKAGVRSVPMAKPVRGILELLKKEAGGNPTGFVLQTRNGTPINPNDIYTHWRAVMKAAGLTSGENDTPKYTFHDLRHTAVSLLIEQGLDAMRLKDIIGHGSVTMTMDVYGHLFPDDNRARNAITAASAQFDLVAVGSRQGFLNRDERRQIAREARQERDTAI</sequence>
<comment type="caution">
    <text evidence="8">The sequence shown here is derived from an EMBL/GenBank/DDBJ whole genome shotgun (WGS) entry which is preliminary data.</text>
</comment>
<dbReference type="PATRIC" id="fig|401562.3.peg.2767"/>
<protein>
    <recommendedName>
        <fullName evidence="10">Integrase</fullName>
    </recommendedName>
</protein>
<dbReference type="InterPro" id="IPR010998">
    <property type="entry name" value="Integrase_recombinase_N"/>
</dbReference>
<dbReference type="GO" id="GO:0003677">
    <property type="term" value="F:DNA binding"/>
    <property type="evidence" value="ECO:0007669"/>
    <property type="project" value="UniProtKB-UniRule"/>
</dbReference>
<accession>A0A175R5L5</accession>
<evidence type="ECO:0000313" key="8">
    <source>
        <dbReference type="EMBL" id="KTQ92655.1"/>
    </source>
</evidence>
<evidence type="ECO:0000256" key="2">
    <source>
        <dbReference type="ARBA" id="ARBA00022908"/>
    </source>
</evidence>
<evidence type="ECO:0000256" key="3">
    <source>
        <dbReference type="ARBA" id="ARBA00023125"/>
    </source>
</evidence>
<dbReference type="InterPro" id="IPR044068">
    <property type="entry name" value="CB"/>
</dbReference>
<dbReference type="GO" id="GO:0015074">
    <property type="term" value="P:DNA integration"/>
    <property type="evidence" value="ECO:0007669"/>
    <property type="project" value="UniProtKB-KW"/>
</dbReference>
<dbReference type="Pfam" id="PF00589">
    <property type="entry name" value="Phage_integrase"/>
    <property type="match status" value="1"/>
</dbReference>
<dbReference type="InterPro" id="IPR050090">
    <property type="entry name" value="Tyrosine_recombinase_XerCD"/>
</dbReference>
<dbReference type="EMBL" id="LDPZ01000031">
    <property type="protein sequence ID" value="KTQ92655.1"/>
    <property type="molecule type" value="Genomic_DNA"/>
</dbReference>
<evidence type="ECO:0000256" key="5">
    <source>
        <dbReference type="PROSITE-ProRule" id="PRU01248"/>
    </source>
</evidence>
<organism evidence="8 9">
    <name type="scientific">Aureimonas ureilytica</name>
    <dbReference type="NCBI Taxonomy" id="401562"/>
    <lineage>
        <taxon>Bacteria</taxon>
        <taxon>Pseudomonadati</taxon>
        <taxon>Pseudomonadota</taxon>
        <taxon>Alphaproteobacteria</taxon>
        <taxon>Hyphomicrobiales</taxon>
        <taxon>Aurantimonadaceae</taxon>
        <taxon>Aureimonas</taxon>
    </lineage>
</organism>
<dbReference type="PROSITE" id="PS51898">
    <property type="entry name" value="TYR_RECOMBINASE"/>
    <property type="match status" value="1"/>
</dbReference>
<dbReference type="InterPro" id="IPR002104">
    <property type="entry name" value="Integrase_catalytic"/>
</dbReference>
<feature type="domain" description="Tyr recombinase" evidence="6">
    <location>
        <begin position="174"/>
        <end position="377"/>
    </location>
</feature>
<evidence type="ECO:0000256" key="1">
    <source>
        <dbReference type="ARBA" id="ARBA00008857"/>
    </source>
</evidence>
<dbReference type="PANTHER" id="PTHR30349:SF64">
    <property type="entry name" value="PROPHAGE INTEGRASE INTD-RELATED"/>
    <property type="match status" value="1"/>
</dbReference>
<dbReference type="Gene3D" id="1.10.150.130">
    <property type="match status" value="1"/>
</dbReference>
<dbReference type="InterPro" id="IPR013762">
    <property type="entry name" value="Integrase-like_cat_sf"/>
</dbReference>
<keyword evidence="3 5" id="KW-0238">DNA-binding</keyword>
<dbReference type="PROSITE" id="PS51900">
    <property type="entry name" value="CB"/>
    <property type="match status" value="1"/>
</dbReference>
<dbReference type="InterPro" id="IPR011010">
    <property type="entry name" value="DNA_brk_join_enz"/>
</dbReference>
<feature type="domain" description="Core-binding (CB)" evidence="7">
    <location>
        <begin position="64"/>
        <end position="151"/>
    </location>
</feature>
<dbReference type="GO" id="GO:0006310">
    <property type="term" value="P:DNA recombination"/>
    <property type="evidence" value="ECO:0007669"/>
    <property type="project" value="UniProtKB-KW"/>
</dbReference>
<dbReference type="Gene3D" id="1.10.443.10">
    <property type="entry name" value="Intergrase catalytic core"/>
    <property type="match status" value="1"/>
</dbReference>
<keyword evidence="4" id="KW-0233">DNA recombination</keyword>
<evidence type="ECO:0000259" key="7">
    <source>
        <dbReference type="PROSITE" id="PS51900"/>
    </source>
</evidence>
<dbReference type="Proteomes" id="UP000078272">
    <property type="component" value="Unassembled WGS sequence"/>
</dbReference>
<comment type="similarity">
    <text evidence="1">Belongs to the 'phage' integrase family.</text>
</comment>